<dbReference type="GO" id="GO:0006952">
    <property type="term" value="P:defense response"/>
    <property type="evidence" value="ECO:0007669"/>
    <property type="project" value="UniProtKB-KW"/>
</dbReference>
<keyword evidence="7" id="KW-1185">Reference proteome</keyword>
<protein>
    <submittedName>
        <fullName evidence="6">Disease resistance rpp13-like protein 1</fullName>
    </submittedName>
</protein>
<dbReference type="Proteomes" id="UP000237347">
    <property type="component" value="Unassembled WGS sequence"/>
</dbReference>
<name>A0AAW0ITF9_QUESU</name>
<comment type="caution">
    <text evidence="6">The sequence shown here is derived from an EMBL/GenBank/DDBJ whole genome shotgun (WGS) entry which is preliminary data.</text>
</comment>
<evidence type="ECO:0000256" key="1">
    <source>
        <dbReference type="ARBA" id="ARBA00022737"/>
    </source>
</evidence>
<evidence type="ECO:0000313" key="6">
    <source>
        <dbReference type="EMBL" id="KAK7817864.1"/>
    </source>
</evidence>
<proteinExistence type="predicted"/>
<evidence type="ECO:0000259" key="5">
    <source>
        <dbReference type="Pfam" id="PF18052"/>
    </source>
</evidence>
<gene>
    <name evidence="6" type="primary">RPPL1_16</name>
    <name evidence="6" type="ORF">CFP56_042045</name>
</gene>
<dbReference type="GO" id="GO:0005524">
    <property type="term" value="F:ATP binding"/>
    <property type="evidence" value="ECO:0007669"/>
    <property type="project" value="UniProtKB-KW"/>
</dbReference>
<evidence type="ECO:0000256" key="4">
    <source>
        <dbReference type="ARBA" id="ARBA00022840"/>
    </source>
</evidence>
<dbReference type="PANTHER" id="PTHR36766:SF51">
    <property type="entry name" value="DISEASE RESISTANCE RPP13-LIKE PROTEIN 1"/>
    <property type="match status" value="1"/>
</dbReference>
<dbReference type="Pfam" id="PF18052">
    <property type="entry name" value="Rx_N"/>
    <property type="match status" value="1"/>
</dbReference>
<keyword evidence="1" id="KW-0677">Repeat</keyword>
<reference evidence="6 7" key="1">
    <citation type="journal article" date="2018" name="Sci. Data">
        <title>The draft genome sequence of cork oak.</title>
        <authorList>
            <person name="Ramos A.M."/>
            <person name="Usie A."/>
            <person name="Barbosa P."/>
            <person name="Barros P.M."/>
            <person name="Capote T."/>
            <person name="Chaves I."/>
            <person name="Simoes F."/>
            <person name="Abreu I."/>
            <person name="Carrasquinho I."/>
            <person name="Faro C."/>
            <person name="Guimaraes J.B."/>
            <person name="Mendonca D."/>
            <person name="Nobrega F."/>
            <person name="Rodrigues L."/>
            <person name="Saibo N.J.M."/>
            <person name="Varela M.C."/>
            <person name="Egas C."/>
            <person name="Matos J."/>
            <person name="Miguel C.M."/>
            <person name="Oliveira M.M."/>
            <person name="Ricardo C.P."/>
            <person name="Goncalves S."/>
        </authorList>
    </citation>
    <scope>NUCLEOTIDE SEQUENCE [LARGE SCALE GENOMIC DNA]</scope>
    <source>
        <strain evidence="7">cv. HL8</strain>
    </source>
</reference>
<keyword evidence="3" id="KW-0611">Plant defense</keyword>
<keyword evidence="4" id="KW-0067">ATP-binding</keyword>
<evidence type="ECO:0000256" key="3">
    <source>
        <dbReference type="ARBA" id="ARBA00022821"/>
    </source>
</evidence>
<dbReference type="Gene3D" id="1.20.5.4130">
    <property type="match status" value="1"/>
</dbReference>
<evidence type="ECO:0000313" key="7">
    <source>
        <dbReference type="Proteomes" id="UP000237347"/>
    </source>
</evidence>
<keyword evidence="2" id="KW-0547">Nucleotide-binding</keyword>
<dbReference type="InterPro" id="IPR041118">
    <property type="entry name" value="Rx_N"/>
</dbReference>
<feature type="domain" description="Disease resistance N-terminal" evidence="5">
    <location>
        <begin position="8"/>
        <end position="90"/>
    </location>
</feature>
<accession>A0AAW0ITF9</accession>
<evidence type="ECO:0000256" key="2">
    <source>
        <dbReference type="ARBA" id="ARBA00022741"/>
    </source>
</evidence>
<sequence>MSIIGEAALSAFFEVLFKKLASSDLLKIIQQEQLHAELKKWKTSLLKIRAVLDDAEEKQMTSRLVKIWLDELHDILDEFATEALRRKLNAEPGTSKVRNFLPACCVSFHPSFVMFDANMRSKIEDINTRLQKIVTEKNDLGLIENMGEGLEQQDHGCPQLLW</sequence>
<organism evidence="6 7">
    <name type="scientific">Quercus suber</name>
    <name type="common">Cork oak</name>
    <dbReference type="NCBI Taxonomy" id="58331"/>
    <lineage>
        <taxon>Eukaryota</taxon>
        <taxon>Viridiplantae</taxon>
        <taxon>Streptophyta</taxon>
        <taxon>Embryophyta</taxon>
        <taxon>Tracheophyta</taxon>
        <taxon>Spermatophyta</taxon>
        <taxon>Magnoliopsida</taxon>
        <taxon>eudicotyledons</taxon>
        <taxon>Gunneridae</taxon>
        <taxon>Pentapetalae</taxon>
        <taxon>rosids</taxon>
        <taxon>fabids</taxon>
        <taxon>Fagales</taxon>
        <taxon>Fagaceae</taxon>
        <taxon>Quercus</taxon>
    </lineage>
</organism>
<dbReference type="EMBL" id="PKMF04000856">
    <property type="protein sequence ID" value="KAK7817864.1"/>
    <property type="molecule type" value="Genomic_DNA"/>
</dbReference>
<dbReference type="PANTHER" id="PTHR36766">
    <property type="entry name" value="PLANT BROAD-SPECTRUM MILDEW RESISTANCE PROTEIN RPW8"/>
    <property type="match status" value="1"/>
</dbReference>
<dbReference type="AlphaFoldDB" id="A0AAW0ITF9"/>